<dbReference type="Gene3D" id="3.40.50.150">
    <property type="entry name" value="Vaccinia Virus protein VP39"/>
    <property type="match status" value="1"/>
</dbReference>
<evidence type="ECO:0000259" key="1">
    <source>
        <dbReference type="Pfam" id="PF13847"/>
    </source>
</evidence>
<dbReference type="EMBL" id="CP090895">
    <property type="protein sequence ID" value="ULT87085.1"/>
    <property type="molecule type" value="Genomic_DNA"/>
</dbReference>
<dbReference type="InterPro" id="IPR025714">
    <property type="entry name" value="Methyltranfer_dom"/>
</dbReference>
<proteinExistence type="predicted"/>
<evidence type="ECO:0008006" key="5">
    <source>
        <dbReference type="Google" id="ProtNLM"/>
    </source>
</evidence>
<reference evidence="3 4" key="1">
    <citation type="submission" date="2022-02" db="EMBL/GenBank/DDBJ databases">
        <title>Chromosome-level reference genomes for two strains of Caenorhabditis briggsae: an improved platform for comparative genomics.</title>
        <authorList>
            <person name="Stevens L."/>
            <person name="Andersen E.C."/>
        </authorList>
    </citation>
    <scope>NUCLEOTIDE SEQUENCE [LARGE SCALE GENOMIC DNA]</scope>
    <source>
        <strain evidence="3">QX1410_ONT</strain>
        <tissue evidence="3">Whole-organism</tissue>
    </source>
</reference>
<evidence type="ECO:0000313" key="4">
    <source>
        <dbReference type="Proteomes" id="UP000827892"/>
    </source>
</evidence>
<dbReference type="AlphaFoldDB" id="A0AAE8ZX17"/>
<dbReference type="PANTHER" id="PTHR45581:SF2">
    <property type="entry name" value="METHYLTRANSFERASE DOMAIN-CONTAINING PROTEIN"/>
    <property type="match status" value="1"/>
</dbReference>
<feature type="domain" description="S-adenosylmethionine-dependent methyltransferase Rv2258c-like winged HTH" evidence="2">
    <location>
        <begin position="23"/>
        <end position="85"/>
    </location>
</feature>
<dbReference type="Pfam" id="PF21320">
    <property type="entry name" value="WHD_Rv2258c"/>
    <property type="match status" value="1"/>
</dbReference>
<accession>A0AAE8ZX17</accession>
<feature type="domain" description="Methyltransferase" evidence="1">
    <location>
        <begin position="173"/>
        <end position="281"/>
    </location>
</feature>
<protein>
    <recommendedName>
        <fullName evidence="5">Methyltransferase domain-containing protein</fullName>
    </recommendedName>
</protein>
<evidence type="ECO:0000313" key="3">
    <source>
        <dbReference type="EMBL" id="ULT87085.1"/>
    </source>
</evidence>
<dbReference type="InterPro" id="IPR048711">
    <property type="entry name" value="WHD_Rv2258c"/>
</dbReference>
<organism evidence="3 4">
    <name type="scientific">Caenorhabditis briggsae</name>
    <dbReference type="NCBI Taxonomy" id="6238"/>
    <lineage>
        <taxon>Eukaryota</taxon>
        <taxon>Metazoa</taxon>
        <taxon>Ecdysozoa</taxon>
        <taxon>Nematoda</taxon>
        <taxon>Chromadorea</taxon>
        <taxon>Rhabditida</taxon>
        <taxon>Rhabditina</taxon>
        <taxon>Rhabditomorpha</taxon>
        <taxon>Rhabditoidea</taxon>
        <taxon>Rhabditidae</taxon>
        <taxon>Peloderinae</taxon>
        <taxon>Caenorhabditis</taxon>
    </lineage>
</organism>
<sequence>MSEGSSIREKLMNLAVSNIVSNAISVGQRLDLFKKLSEISSENNPVLPKQLADAAGCKERYVREWCNCMACGEIIEMNKEEKFWIKEENVETLANSGFEVLLNGMVGYLIEPMNQLINCFKKDGPHGLEYSQFTKFQEFMAGTNQSGKKEHIVTDMIKAIENGIIEKLGSGEARVLDVGCGNGFHLSLLAEHYPKTDFIGLDISSDAIKQAKERKMTSGECFENLKFLECDAAKMPYAWTDSFDLVLMFDACHDQCRPDLCLHEVLRVLKPDGTLAMIEIRGTSNVYTDKTTLGDMATMMYGTSLFHCLPVGSNDANALCYGAMWGEKRAVELLNKCGFQEIQVVETPYFPINVMYCAKKIIQIV</sequence>
<evidence type="ECO:0000259" key="2">
    <source>
        <dbReference type="Pfam" id="PF21320"/>
    </source>
</evidence>
<dbReference type="Pfam" id="PF13847">
    <property type="entry name" value="Methyltransf_31"/>
    <property type="match status" value="1"/>
</dbReference>
<gene>
    <name evidence="3" type="ORF">L3Y34_006683</name>
</gene>
<dbReference type="InterPro" id="IPR029063">
    <property type="entry name" value="SAM-dependent_MTases_sf"/>
</dbReference>
<dbReference type="SUPFAM" id="SSF53335">
    <property type="entry name" value="S-adenosyl-L-methionine-dependent methyltransferases"/>
    <property type="match status" value="1"/>
</dbReference>
<dbReference type="PANTHER" id="PTHR45581">
    <property type="entry name" value="PROTEIN CBG10435"/>
    <property type="match status" value="1"/>
</dbReference>
<dbReference type="Proteomes" id="UP000827892">
    <property type="component" value="Chromosome V"/>
</dbReference>
<name>A0AAE8ZX17_CAEBR</name>
<dbReference type="CDD" id="cd02440">
    <property type="entry name" value="AdoMet_MTases"/>
    <property type="match status" value="1"/>
</dbReference>